<evidence type="ECO:0000256" key="3">
    <source>
        <dbReference type="ARBA" id="ARBA00047418"/>
    </source>
</evidence>
<evidence type="ECO:0000313" key="11">
    <source>
        <dbReference type="Proteomes" id="UP000031512"/>
    </source>
</evidence>
<evidence type="ECO:0000256" key="7">
    <source>
        <dbReference type="ARBA" id="ARBA00049790"/>
    </source>
</evidence>
<dbReference type="InterPro" id="IPR019012">
    <property type="entry name" value="RNA_cap_Gua-N2-MeTrfase"/>
</dbReference>
<evidence type="ECO:0000256" key="6">
    <source>
        <dbReference type="ARBA" id="ARBA00049075"/>
    </source>
</evidence>
<dbReference type="GO" id="GO:0005634">
    <property type="term" value="C:nucleus"/>
    <property type="evidence" value="ECO:0007669"/>
    <property type="project" value="TreeGrafter"/>
</dbReference>
<protein>
    <recommendedName>
        <fullName evidence="1">Trimethylguanosine synthase</fullName>
    </recommendedName>
    <alternativeName>
        <fullName evidence="7">Cap-specific guanine-N(2) methyltransferase</fullName>
    </alternativeName>
</protein>
<name>L1LEI8_THEEQ</name>
<keyword evidence="11" id="KW-1185">Reference proteome</keyword>
<dbReference type="Gene3D" id="3.40.50.150">
    <property type="entry name" value="Vaccinia Virus protein VP39"/>
    <property type="match status" value="1"/>
</dbReference>
<evidence type="ECO:0000256" key="1">
    <source>
        <dbReference type="ARBA" id="ARBA00018517"/>
    </source>
</evidence>
<evidence type="ECO:0000259" key="9">
    <source>
        <dbReference type="Pfam" id="PF10258"/>
    </source>
</evidence>
<comment type="catalytic activity">
    <reaction evidence="4">
        <text>a 5'-end (N(7)-methyl 5'-triphosphoguanosine)-ribonucleoside in snoRNA + S-adenosyl-L-methionine = a 5'-end (N(2),N(7)-dimethyl 5'-triphosphoguanosine)-ribonucleoside in snoRNA + S-adenosyl-L-homocysteine + H(+)</text>
        <dbReference type="Rhea" id="RHEA:78475"/>
        <dbReference type="Rhea" id="RHEA-COMP:19086"/>
        <dbReference type="Rhea" id="RHEA-COMP:19088"/>
        <dbReference type="ChEBI" id="CHEBI:15378"/>
        <dbReference type="ChEBI" id="CHEBI:57856"/>
        <dbReference type="ChEBI" id="CHEBI:59789"/>
        <dbReference type="ChEBI" id="CHEBI:156461"/>
        <dbReference type="ChEBI" id="CHEBI:172880"/>
    </reaction>
    <physiologicalReaction direction="left-to-right" evidence="4">
        <dbReference type="Rhea" id="RHEA:78476"/>
    </physiologicalReaction>
</comment>
<gene>
    <name evidence="10" type="ORF">BEWA_037350</name>
</gene>
<feature type="region of interest" description="Disordered" evidence="8">
    <location>
        <begin position="14"/>
        <end position="34"/>
    </location>
</feature>
<dbReference type="Proteomes" id="UP000031512">
    <property type="component" value="Unassembled WGS sequence"/>
</dbReference>
<sequence length="560" mass="63169">MFTGDDTLAESLANDSIGLEEGNENKNSDDCGHSNGLEEAIDVCEGPSSHKEVLSNTLYWEYNNESLFDVRLDELLPNVLYLASCISTGSENGQEYYKAHSAFVSLGFENLEYDGSAFLRASPGSTPPNSSETYISYITSNIFSRFSVDIQMDEAALYDVSWEPEALDLCRQLKEFLDSFNTKVTEYDSHVFAVNEHVPTRTNYVPEFETEKGHLRILDATCGIGGNLVHFAGWFDFAVGVEINPSRARMCMNNLSVYGVDKKSLVVNDDFLEWAQRVVTDPLKEFKDLGIEHLYYPDKPLFDWTFISPPWGGRDYKGTRDSDVYYLQQGSEMDVFKALELASQLSTNVTLYLPRSQSIAELVKLASYNGFTFIFMTGYLTSRKSTHVRCGLVHFVKNIECFSTGTKLSGITSGGPKLKTGVSIQQIILGDKLDYRIKNCTIAKYGIFQLIPVRDRAWKIQSSCRLNLISCALMQILKETRTHFSTKLAILMKMCPLPEILRLVDAALEVQFSGGMFKDPSIDGQQNRTTGGVFFNLLKTGDRDLYRRVEREYNMYVKCL</sequence>
<dbReference type="KEGG" id="beq:BEWA_037350"/>
<dbReference type="eggNOG" id="KOG2730">
    <property type="taxonomic scope" value="Eukaryota"/>
</dbReference>
<dbReference type="Gene3D" id="1.10.10.1440">
    <property type="entry name" value="PHAX RNA-binding domain"/>
    <property type="match status" value="1"/>
</dbReference>
<feature type="compositionally biased region" description="Basic and acidic residues" evidence="8">
    <location>
        <begin position="23"/>
        <end position="32"/>
    </location>
</feature>
<evidence type="ECO:0000256" key="5">
    <source>
        <dbReference type="ARBA" id="ARBA00048763"/>
    </source>
</evidence>
<dbReference type="VEuPathDB" id="PiroplasmaDB:BEWA_037350"/>
<dbReference type="GO" id="GO:0071164">
    <property type="term" value="F:RNA cap trimethylguanosine synthase activity"/>
    <property type="evidence" value="ECO:0007669"/>
    <property type="project" value="TreeGrafter"/>
</dbReference>
<evidence type="ECO:0000313" key="10">
    <source>
        <dbReference type="EMBL" id="EKX73699.1"/>
    </source>
</evidence>
<dbReference type="Pfam" id="PF10258">
    <property type="entry name" value="PHAX_RNA-bd"/>
    <property type="match status" value="1"/>
</dbReference>
<dbReference type="EMBL" id="ACOU01000002">
    <property type="protein sequence ID" value="EKX73699.1"/>
    <property type="molecule type" value="Genomic_DNA"/>
</dbReference>
<comment type="similarity">
    <text evidence="2">Belongs to the methyltransferase superfamily. Trimethylguanosine synthase family.</text>
</comment>
<dbReference type="SUPFAM" id="SSF53335">
    <property type="entry name" value="S-adenosyl-L-methionine-dependent methyltransferases"/>
    <property type="match status" value="1"/>
</dbReference>
<dbReference type="OrthoDB" id="361992at2759"/>
<dbReference type="GeneID" id="15806622"/>
<feature type="domain" description="Phosphorylated adapter RNA export protein RNA-binding" evidence="9">
    <location>
        <begin position="492"/>
        <end position="541"/>
    </location>
</feature>
<proteinExistence type="inferred from homology"/>
<comment type="catalytic activity">
    <reaction evidence="6">
        <text>a 5'-end (N(7)-methyl 5'-triphosphoguanosine)-ribonucleoside in snRNA + S-adenosyl-L-methionine = a 5'-end (N(2),N(7)-dimethyl 5'-triphosphoguanosine)-ribonucleoside in snRNA + S-adenosyl-L-homocysteine + H(+)</text>
        <dbReference type="Rhea" id="RHEA:78471"/>
        <dbReference type="Rhea" id="RHEA-COMP:19085"/>
        <dbReference type="Rhea" id="RHEA-COMP:19087"/>
        <dbReference type="ChEBI" id="CHEBI:15378"/>
        <dbReference type="ChEBI" id="CHEBI:57856"/>
        <dbReference type="ChEBI" id="CHEBI:59789"/>
        <dbReference type="ChEBI" id="CHEBI:156461"/>
        <dbReference type="ChEBI" id="CHEBI:172880"/>
    </reaction>
    <physiologicalReaction direction="left-to-right" evidence="6">
        <dbReference type="Rhea" id="RHEA:78472"/>
    </physiologicalReaction>
</comment>
<organism evidence="10 11">
    <name type="scientific">Theileria equi strain WA</name>
    <dbReference type="NCBI Taxonomy" id="1537102"/>
    <lineage>
        <taxon>Eukaryota</taxon>
        <taxon>Sar</taxon>
        <taxon>Alveolata</taxon>
        <taxon>Apicomplexa</taxon>
        <taxon>Aconoidasida</taxon>
        <taxon>Piroplasmida</taxon>
        <taxon>Theileriidae</taxon>
        <taxon>Theileria</taxon>
    </lineage>
</organism>
<dbReference type="InterPro" id="IPR019385">
    <property type="entry name" value="PHAX_RNA-binding_domain"/>
</dbReference>
<comment type="catalytic activity">
    <reaction evidence="3">
        <text>a 5'-end (N(2),N(7)-dimethyl 5'-triphosphoguanosine)-ribonucleoside in snoRNA + S-adenosyl-L-methionine = a 5'-end (N(2),N(2),N(7)-trimethyl 5'-triphosphoguanosine)-ribonucleoside in snoRNA + S-adenosyl-L-homocysteine + H(+)</text>
        <dbReference type="Rhea" id="RHEA:78507"/>
        <dbReference type="Rhea" id="RHEA-COMP:19088"/>
        <dbReference type="Rhea" id="RHEA-COMP:19090"/>
        <dbReference type="ChEBI" id="CHEBI:15378"/>
        <dbReference type="ChEBI" id="CHEBI:57856"/>
        <dbReference type="ChEBI" id="CHEBI:59789"/>
        <dbReference type="ChEBI" id="CHEBI:167623"/>
        <dbReference type="ChEBI" id="CHEBI:172880"/>
    </reaction>
    <physiologicalReaction direction="left-to-right" evidence="3">
        <dbReference type="Rhea" id="RHEA:78508"/>
    </physiologicalReaction>
</comment>
<dbReference type="AlphaFoldDB" id="L1LEI8"/>
<evidence type="ECO:0000256" key="8">
    <source>
        <dbReference type="SAM" id="MobiDB-lite"/>
    </source>
</evidence>
<evidence type="ECO:0000256" key="2">
    <source>
        <dbReference type="ARBA" id="ARBA00025783"/>
    </source>
</evidence>
<dbReference type="Pfam" id="PF09445">
    <property type="entry name" value="Methyltransf_15"/>
    <property type="match status" value="1"/>
</dbReference>
<comment type="catalytic activity">
    <reaction evidence="5">
        <text>a 5'-end (N(2),N(7)-dimethyl 5'-triphosphoguanosine)-ribonucleoside in snRNA + S-adenosyl-L-methionine = a 5'-end (N(2),N(2),N(7)-trimethyl 5'-triphosphoguanosine)-ribonucleoside in snRNA + S-adenosyl-L-homocysteine + H(+)</text>
        <dbReference type="Rhea" id="RHEA:78479"/>
        <dbReference type="Rhea" id="RHEA-COMP:19087"/>
        <dbReference type="Rhea" id="RHEA-COMP:19089"/>
        <dbReference type="ChEBI" id="CHEBI:15378"/>
        <dbReference type="ChEBI" id="CHEBI:57856"/>
        <dbReference type="ChEBI" id="CHEBI:59789"/>
        <dbReference type="ChEBI" id="CHEBI:167623"/>
        <dbReference type="ChEBI" id="CHEBI:172880"/>
    </reaction>
    <physiologicalReaction direction="left-to-right" evidence="5">
        <dbReference type="Rhea" id="RHEA:78480"/>
    </physiologicalReaction>
</comment>
<accession>L1LEI8</accession>
<dbReference type="PANTHER" id="PTHR14741:SF32">
    <property type="entry name" value="TRIMETHYLGUANOSINE SYNTHASE"/>
    <property type="match status" value="1"/>
</dbReference>
<dbReference type="InterPro" id="IPR038092">
    <property type="entry name" value="PHAX_RNA-binding_sf"/>
</dbReference>
<dbReference type="PANTHER" id="PTHR14741">
    <property type="entry name" value="S-ADENOSYLMETHIONINE-DEPENDENT METHYLTRANSFERASE RELATED"/>
    <property type="match status" value="1"/>
</dbReference>
<dbReference type="STRING" id="1537102.L1LEI8"/>
<comment type="caution">
    <text evidence="10">The sequence shown here is derived from an EMBL/GenBank/DDBJ whole genome shotgun (WGS) entry which is preliminary data.</text>
</comment>
<dbReference type="RefSeq" id="XP_004833151.1">
    <property type="nucleotide sequence ID" value="XM_004833094.1"/>
</dbReference>
<evidence type="ECO:0000256" key="4">
    <source>
        <dbReference type="ARBA" id="ARBA00048740"/>
    </source>
</evidence>
<reference evidence="10 11" key="1">
    <citation type="journal article" date="2012" name="BMC Genomics">
        <title>Comparative genomic analysis and phylogenetic position of Theileria equi.</title>
        <authorList>
            <person name="Kappmeyer L.S."/>
            <person name="Thiagarajan M."/>
            <person name="Herndon D.R."/>
            <person name="Ramsay J.D."/>
            <person name="Caler E."/>
            <person name="Djikeng A."/>
            <person name="Gillespie J.J."/>
            <person name="Lau A.O."/>
            <person name="Roalson E.H."/>
            <person name="Silva J.C."/>
            <person name="Silva M.G."/>
            <person name="Suarez C.E."/>
            <person name="Ueti M.W."/>
            <person name="Nene V.M."/>
            <person name="Mealey R.H."/>
            <person name="Knowles D.P."/>
            <person name="Brayton K.A."/>
        </authorList>
    </citation>
    <scope>NUCLEOTIDE SEQUENCE [LARGE SCALE GENOMIC DNA]</scope>
    <source>
        <strain evidence="10 11">WA</strain>
    </source>
</reference>
<dbReference type="InterPro" id="IPR029063">
    <property type="entry name" value="SAM-dependent_MTases_sf"/>
</dbReference>